<organism evidence="3 4">
    <name type="scientific">Onchocerca flexuosa</name>
    <dbReference type="NCBI Taxonomy" id="387005"/>
    <lineage>
        <taxon>Eukaryota</taxon>
        <taxon>Metazoa</taxon>
        <taxon>Ecdysozoa</taxon>
        <taxon>Nematoda</taxon>
        <taxon>Chromadorea</taxon>
        <taxon>Rhabditida</taxon>
        <taxon>Spirurina</taxon>
        <taxon>Spiruromorpha</taxon>
        <taxon>Filarioidea</taxon>
        <taxon>Onchocercidae</taxon>
        <taxon>Onchocerca</taxon>
    </lineage>
</organism>
<protein>
    <recommendedName>
        <fullName evidence="5">XK-related protein</fullName>
    </recommendedName>
</protein>
<gene>
    <name evidence="3" type="ORF">X798_01645</name>
</gene>
<evidence type="ECO:0000256" key="1">
    <source>
        <dbReference type="SAM" id="MobiDB-lite"/>
    </source>
</evidence>
<evidence type="ECO:0000256" key="2">
    <source>
        <dbReference type="SAM" id="Phobius"/>
    </source>
</evidence>
<keyword evidence="2" id="KW-1133">Transmembrane helix</keyword>
<reference evidence="3 4" key="1">
    <citation type="submission" date="2015-12" db="EMBL/GenBank/DDBJ databases">
        <title>Draft genome of the nematode, Onchocerca flexuosa.</title>
        <authorList>
            <person name="Mitreva M."/>
        </authorList>
    </citation>
    <scope>NUCLEOTIDE SEQUENCE [LARGE SCALE GENOMIC DNA]</scope>
    <source>
        <strain evidence="3">Red Deer</strain>
    </source>
</reference>
<dbReference type="OrthoDB" id="5852501at2759"/>
<accession>A0A238C189</accession>
<keyword evidence="2" id="KW-0812">Transmembrane</keyword>
<evidence type="ECO:0000313" key="4">
    <source>
        <dbReference type="Proteomes" id="UP000242913"/>
    </source>
</evidence>
<keyword evidence="2" id="KW-0472">Membrane</keyword>
<evidence type="ECO:0008006" key="5">
    <source>
        <dbReference type="Google" id="ProtNLM"/>
    </source>
</evidence>
<feature type="region of interest" description="Disordered" evidence="1">
    <location>
        <begin position="1"/>
        <end position="29"/>
    </location>
</feature>
<dbReference type="AlphaFoldDB" id="A0A238C189"/>
<feature type="transmembrane region" description="Helical" evidence="2">
    <location>
        <begin position="118"/>
        <end position="137"/>
    </location>
</feature>
<feature type="transmembrane region" description="Helical" evidence="2">
    <location>
        <begin position="83"/>
        <end position="106"/>
    </location>
</feature>
<name>A0A238C189_9BILA</name>
<keyword evidence="4" id="KW-1185">Reference proteome</keyword>
<evidence type="ECO:0000313" key="3">
    <source>
        <dbReference type="EMBL" id="OZC11229.1"/>
    </source>
</evidence>
<sequence length="173" mass="20349">MRHDLIKMSGNHPDPEHWKKEREKEEKQKELLPPNLEPKYFPAKKAISLLAIIQLMLASSQFIENTVTLHRNFHDFYDGESRLVVTIIWAFTFCWIICTFILLIGLFINLPSLLLQHIVFSIFWLLCKVIILFIMLISRANLLPLLLVSAICVIIIVSLPYEWNCYRLMRVLL</sequence>
<dbReference type="Proteomes" id="UP000242913">
    <property type="component" value="Unassembled WGS sequence"/>
</dbReference>
<dbReference type="EMBL" id="KZ269981">
    <property type="protein sequence ID" value="OZC11229.1"/>
    <property type="molecule type" value="Genomic_DNA"/>
</dbReference>
<feature type="compositionally biased region" description="Basic and acidic residues" evidence="1">
    <location>
        <begin position="13"/>
        <end position="29"/>
    </location>
</feature>
<proteinExistence type="predicted"/>
<feature type="transmembrane region" description="Helical" evidence="2">
    <location>
        <begin position="143"/>
        <end position="161"/>
    </location>
</feature>
<feature type="transmembrane region" description="Helical" evidence="2">
    <location>
        <begin position="46"/>
        <end position="63"/>
    </location>
</feature>